<dbReference type="InterPro" id="IPR059026">
    <property type="entry name" value="LpqB_N"/>
</dbReference>
<comment type="caution">
    <text evidence="4">The sequence shown here is derived from an EMBL/GenBank/DDBJ whole genome shotgun (WGS) entry which is preliminary data.</text>
</comment>
<evidence type="ECO:0000259" key="3">
    <source>
        <dbReference type="SMART" id="SM00909"/>
    </source>
</evidence>
<sequence>MDAEHLRHARGTGAGPGGGPGAGPGGGPHAGPPRGRSRTARRRGVRAAVAAVALSLLAAGCAAMPSSGEVKAVEDDRRADADSQVQVFGVKPQGGESPEALVRGFLEATTSDEAEYDTAKEYLSPDALKQWNPYAGVTVLAGGPVARAVPGRSGAGEGGGQRVRVEVSGSRVAHVDRKHAYSPAGEEYEGAFQLSRNDDGEWRIDRLPDGLLLGESDFQRLYRSVNIYYYASPADGRGDASDGRDVLVADPVYLRARIDPVTETVQALLEGPTAWLDPVADSAIPQGTSLRSDGPLAPDDEGELRVRLSGRIGRSGRAECERMAAQVLHTVQEQPSAKLGKVVLADDKDAEVCSLSRDQAAVYDPASIAGTAARQYYIDADSRLRSLAVGEDRSAPVPGPLGDGRVKLGSVAVARDEESAAGVTHDGRQLYVTGLDTGADLGEPLLVSGAAKAEDGLSAPSWDGQGDLWIADRDPRDPGLLVFRGDKKIEVAVPELDGGRIQALRVSADGVRIAMLVLRDGRTGLQVGRVERSEGEGGPRITVAGLRPVAPQMEDVTAVSWAGSSRMVVVGRESQGVQRLSYVDTDGSASSPPTLPGISGVTAVAASEDEAKPLLADSEDGIFRLTPGADWKAVAAEGSSPVYPG</sequence>
<feature type="compositionally biased region" description="Basic residues" evidence="1">
    <location>
        <begin position="35"/>
        <end position="44"/>
    </location>
</feature>
<dbReference type="EMBL" id="BAAATA010000055">
    <property type="protein sequence ID" value="GAA2511055.1"/>
    <property type="molecule type" value="Genomic_DNA"/>
</dbReference>
<dbReference type="Pfam" id="PF10647">
    <property type="entry name" value="Gmad1"/>
    <property type="match status" value="1"/>
</dbReference>
<dbReference type="SUPFAM" id="SSF63829">
    <property type="entry name" value="Calcium-dependent phosphotriesterase"/>
    <property type="match status" value="1"/>
</dbReference>
<feature type="compositionally biased region" description="Gly residues" evidence="1">
    <location>
        <begin position="12"/>
        <end position="29"/>
    </location>
</feature>
<dbReference type="Pfam" id="PF10646">
    <property type="entry name" value="Germane"/>
    <property type="match status" value="1"/>
</dbReference>
<gene>
    <name evidence="4" type="ORF">GCM10010406_54240</name>
</gene>
<protein>
    <submittedName>
        <fullName evidence="4">LpqB family beta-propeller domain-containing protein</fullName>
    </submittedName>
</protein>
<accession>A0ABN3MYX1</accession>
<dbReference type="InterPro" id="IPR019606">
    <property type="entry name" value="GerMN"/>
</dbReference>
<keyword evidence="2" id="KW-0472">Membrane</keyword>
<feature type="region of interest" description="Disordered" evidence="1">
    <location>
        <begin position="1"/>
        <end position="44"/>
    </location>
</feature>
<dbReference type="InterPro" id="IPR018910">
    <property type="entry name" value="LpqB_C"/>
</dbReference>
<evidence type="ECO:0000313" key="5">
    <source>
        <dbReference type="Proteomes" id="UP001501358"/>
    </source>
</evidence>
<proteinExistence type="predicted"/>
<dbReference type="Proteomes" id="UP001501358">
    <property type="component" value="Unassembled WGS sequence"/>
</dbReference>
<reference evidence="4 5" key="1">
    <citation type="journal article" date="2019" name="Int. J. Syst. Evol. Microbiol.">
        <title>The Global Catalogue of Microorganisms (GCM) 10K type strain sequencing project: providing services to taxonomists for standard genome sequencing and annotation.</title>
        <authorList>
            <consortium name="The Broad Institute Genomics Platform"/>
            <consortium name="The Broad Institute Genome Sequencing Center for Infectious Disease"/>
            <person name="Wu L."/>
            <person name="Ma J."/>
        </authorList>
    </citation>
    <scope>NUCLEOTIDE SEQUENCE [LARGE SCALE GENOMIC DNA]</scope>
    <source>
        <strain evidence="4 5">JCM 6307</strain>
    </source>
</reference>
<feature type="transmembrane region" description="Helical" evidence="2">
    <location>
        <begin position="44"/>
        <end position="65"/>
    </location>
</feature>
<dbReference type="RefSeq" id="WP_344386117.1">
    <property type="nucleotide sequence ID" value="NZ_BAAATA010000055.1"/>
</dbReference>
<name>A0ABN3MYX1_9ACTN</name>
<keyword evidence="5" id="KW-1185">Reference proteome</keyword>
<organism evidence="4 5">
    <name type="scientific">Streptomyces thermolineatus</name>
    <dbReference type="NCBI Taxonomy" id="44033"/>
    <lineage>
        <taxon>Bacteria</taxon>
        <taxon>Bacillati</taxon>
        <taxon>Actinomycetota</taxon>
        <taxon>Actinomycetes</taxon>
        <taxon>Kitasatosporales</taxon>
        <taxon>Streptomycetaceae</taxon>
        <taxon>Streptomyces</taxon>
    </lineage>
</organism>
<dbReference type="SMART" id="SM00909">
    <property type="entry name" value="Germane"/>
    <property type="match status" value="1"/>
</dbReference>
<keyword evidence="2" id="KW-0812">Transmembrane</keyword>
<keyword evidence="2" id="KW-1133">Transmembrane helix</keyword>
<evidence type="ECO:0000256" key="2">
    <source>
        <dbReference type="SAM" id="Phobius"/>
    </source>
</evidence>
<feature type="domain" description="GerMN" evidence="3">
    <location>
        <begin position="261"/>
        <end position="354"/>
    </location>
</feature>
<evidence type="ECO:0000256" key="1">
    <source>
        <dbReference type="SAM" id="MobiDB-lite"/>
    </source>
</evidence>
<dbReference type="Pfam" id="PF25976">
    <property type="entry name" value="LpqB_N"/>
    <property type="match status" value="1"/>
</dbReference>
<evidence type="ECO:0000313" key="4">
    <source>
        <dbReference type="EMBL" id="GAA2511055.1"/>
    </source>
</evidence>